<dbReference type="SUPFAM" id="SSF54373">
    <property type="entry name" value="FAD-linked reductases, C-terminal domain"/>
    <property type="match status" value="1"/>
</dbReference>
<dbReference type="InterPro" id="IPR050281">
    <property type="entry name" value="Flavin_monoamine_oxidase"/>
</dbReference>
<dbReference type="OrthoDB" id="7777654at2759"/>
<name>A0A6G1KQH6_9PLEO</name>
<dbReference type="SUPFAM" id="SSF51905">
    <property type="entry name" value="FAD/NAD(P)-binding domain"/>
    <property type="match status" value="1"/>
</dbReference>
<dbReference type="GO" id="GO:0006598">
    <property type="term" value="P:polyamine catabolic process"/>
    <property type="evidence" value="ECO:0007669"/>
    <property type="project" value="TreeGrafter"/>
</dbReference>
<protein>
    <submittedName>
        <fullName evidence="3">FAD/NAD(P)-binding domain-containing protein</fullName>
    </submittedName>
</protein>
<keyword evidence="4" id="KW-1185">Reference proteome</keyword>
<evidence type="ECO:0000259" key="2">
    <source>
        <dbReference type="Pfam" id="PF01593"/>
    </source>
</evidence>
<dbReference type="Proteomes" id="UP000799428">
    <property type="component" value="Unassembled WGS sequence"/>
</dbReference>
<keyword evidence="1" id="KW-0732">Signal</keyword>
<accession>A0A6G1KQH6</accession>
<feature type="domain" description="Amine oxidase" evidence="2">
    <location>
        <begin position="37"/>
        <end position="303"/>
    </location>
</feature>
<dbReference type="Gene3D" id="3.50.50.60">
    <property type="entry name" value="FAD/NAD(P)-binding domain"/>
    <property type="match status" value="3"/>
</dbReference>
<dbReference type="EMBL" id="MU005764">
    <property type="protein sequence ID" value="KAF2714577.1"/>
    <property type="molecule type" value="Genomic_DNA"/>
</dbReference>
<dbReference type="PANTHER" id="PTHR10742">
    <property type="entry name" value="FLAVIN MONOAMINE OXIDASE"/>
    <property type="match status" value="1"/>
</dbReference>
<evidence type="ECO:0000313" key="3">
    <source>
        <dbReference type="EMBL" id="KAF2714577.1"/>
    </source>
</evidence>
<gene>
    <name evidence="3" type="ORF">K504DRAFT_469043</name>
</gene>
<reference evidence="3" key="1">
    <citation type="journal article" date="2020" name="Stud. Mycol.">
        <title>101 Dothideomycetes genomes: a test case for predicting lifestyles and emergence of pathogens.</title>
        <authorList>
            <person name="Haridas S."/>
            <person name="Albert R."/>
            <person name="Binder M."/>
            <person name="Bloem J."/>
            <person name="Labutti K."/>
            <person name="Salamov A."/>
            <person name="Andreopoulos B."/>
            <person name="Baker S."/>
            <person name="Barry K."/>
            <person name="Bills G."/>
            <person name="Bluhm B."/>
            <person name="Cannon C."/>
            <person name="Castanera R."/>
            <person name="Culley D."/>
            <person name="Daum C."/>
            <person name="Ezra D."/>
            <person name="Gonzalez J."/>
            <person name="Henrissat B."/>
            <person name="Kuo A."/>
            <person name="Liang C."/>
            <person name="Lipzen A."/>
            <person name="Lutzoni F."/>
            <person name="Magnuson J."/>
            <person name="Mondo S."/>
            <person name="Nolan M."/>
            <person name="Ohm R."/>
            <person name="Pangilinan J."/>
            <person name="Park H.-J."/>
            <person name="Ramirez L."/>
            <person name="Alfaro M."/>
            <person name="Sun H."/>
            <person name="Tritt A."/>
            <person name="Yoshinaga Y."/>
            <person name="Zwiers L.-H."/>
            <person name="Turgeon B."/>
            <person name="Goodwin S."/>
            <person name="Spatafora J."/>
            <person name="Crous P."/>
            <person name="Grigoriev I."/>
        </authorList>
    </citation>
    <scope>NUCLEOTIDE SEQUENCE</scope>
    <source>
        <strain evidence="3">CBS 279.74</strain>
    </source>
</reference>
<dbReference type="GO" id="GO:0016491">
    <property type="term" value="F:oxidoreductase activity"/>
    <property type="evidence" value="ECO:0007669"/>
    <property type="project" value="InterPro"/>
</dbReference>
<evidence type="ECO:0000256" key="1">
    <source>
        <dbReference type="SAM" id="SignalP"/>
    </source>
</evidence>
<dbReference type="InterPro" id="IPR036188">
    <property type="entry name" value="FAD/NAD-bd_sf"/>
</dbReference>
<proteinExistence type="predicted"/>
<sequence>MRSSHSLLLLALSIPLIILAQSATDLKTTVVILGAGLAGITAAKSLALERNITDFLIIEALPEVDGGLKSSSIGGYPTEAGGNWIQGLGTNPIWALAQRYNVVNPYSNSSSMDYFDGNGHDFDGNLEEAFTRYEDEAMTKAEDISDLPQGRGQVDLNLRAGLNLAGWRAKTPYEKTAEYFSFDWEYAEPFIYNFEGFGDENNNFVYDKRGFRTIIQGQADEIPHFEHDHILYNQTVTHIFYGENGVSVLTADGTLIGAEFALCTFSIGVLQNTDADAIANFHMATYLKIFVQFPTQFWNKKEFSVYADLDERGHYSPEFEVKEAFMAVLRTMYGQYIPDPIEVVFHRWTLDPLFRGTFMNWGAGATVQQQNAIRAPVPDPDMPSPKGQRVFFAGEGTSRKYFGYLQGAYFEGRLASGLIADSVLNGCLTSEMTALPKILF</sequence>
<feature type="chain" id="PRO_5026354258" evidence="1">
    <location>
        <begin position="21"/>
        <end position="440"/>
    </location>
</feature>
<feature type="signal peptide" evidence="1">
    <location>
        <begin position="1"/>
        <end position="20"/>
    </location>
</feature>
<dbReference type="Gene3D" id="3.90.660.10">
    <property type="match status" value="1"/>
</dbReference>
<evidence type="ECO:0000313" key="4">
    <source>
        <dbReference type="Proteomes" id="UP000799428"/>
    </source>
</evidence>
<dbReference type="AlphaFoldDB" id="A0A6G1KQH6"/>
<feature type="domain" description="Amine oxidase" evidence="2">
    <location>
        <begin position="310"/>
        <end position="419"/>
    </location>
</feature>
<organism evidence="3 4">
    <name type="scientific">Pleomassaria siparia CBS 279.74</name>
    <dbReference type="NCBI Taxonomy" id="1314801"/>
    <lineage>
        <taxon>Eukaryota</taxon>
        <taxon>Fungi</taxon>
        <taxon>Dikarya</taxon>
        <taxon>Ascomycota</taxon>
        <taxon>Pezizomycotina</taxon>
        <taxon>Dothideomycetes</taxon>
        <taxon>Pleosporomycetidae</taxon>
        <taxon>Pleosporales</taxon>
        <taxon>Pleomassariaceae</taxon>
        <taxon>Pleomassaria</taxon>
    </lineage>
</organism>
<dbReference type="InterPro" id="IPR002937">
    <property type="entry name" value="Amino_oxidase"/>
</dbReference>
<dbReference type="PANTHER" id="PTHR10742:SF313">
    <property type="entry name" value="AMINE OXIDASE"/>
    <property type="match status" value="1"/>
</dbReference>
<dbReference type="Pfam" id="PF01593">
    <property type="entry name" value="Amino_oxidase"/>
    <property type="match status" value="2"/>
</dbReference>